<sequence>AGAFNPAHSPLLSPFFASRFFAQPSSPSPPSASPLKIKKEDGGTGGAFQPVVLHHDDTPSPKFARMDYLSAASTSSGLPATPSTLSSPGSDSFVSHRSHHKLSQASSGSDG</sequence>
<dbReference type="InParanoid" id="A0A1V9X5T4"/>
<proteinExistence type="predicted"/>
<dbReference type="Proteomes" id="UP000192247">
    <property type="component" value="Unassembled WGS sequence"/>
</dbReference>
<protein>
    <submittedName>
        <fullName evidence="2">Uncharacterized protein</fullName>
    </submittedName>
</protein>
<gene>
    <name evidence="2" type="ORF">BIW11_04507</name>
</gene>
<feature type="non-terminal residue" evidence="2">
    <location>
        <position position="1"/>
    </location>
</feature>
<feature type="non-terminal residue" evidence="2">
    <location>
        <position position="111"/>
    </location>
</feature>
<dbReference type="AlphaFoldDB" id="A0A1V9X5T4"/>
<feature type="region of interest" description="Disordered" evidence="1">
    <location>
        <begin position="23"/>
        <end position="60"/>
    </location>
</feature>
<organism evidence="2 3">
    <name type="scientific">Tropilaelaps mercedesae</name>
    <dbReference type="NCBI Taxonomy" id="418985"/>
    <lineage>
        <taxon>Eukaryota</taxon>
        <taxon>Metazoa</taxon>
        <taxon>Ecdysozoa</taxon>
        <taxon>Arthropoda</taxon>
        <taxon>Chelicerata</taxon>
        <taxon>Arachnida</taxon>
        <taxon>Acari</taxon>
        <taxon>Parasitiformes</taxon>
        <taxon>Mesostigmata</taxon>
        <taxon>Gamasina</taxon>
        <taxon>Dermanyssoidea</taxon>
        <taxon>Laelapidae</taxon>
        <taxon>Tropilaelaps</taxon>
    </lineage>
</organism>
<dbReference type="EMBL" id="MNPL01023396">
    <property type="protein sequence ID" value="OQR68741.1"/>
    <property type="molecule type" value="Genomic_DNA"/>
</dbReference>
<name>A0A1V9X5T4_9ACAR</name>
<evidence type="ECO:0000313" key="2">
    <source>
        <dbReference type="EMBL" id="OQR68741.1"/>
    </source>
</evidence>
<keyword evidence="3" id="KW-1185">Reference proteome</keyword>
<comment type="caution">
    <text evidence="2">The sequence shown here is derived from an EMBL/GenBank/DDBJ whole genome shotgun (WGS) entry which is preliminary data.</text>
</comment>
<feature type="compositionally biased region" description="Polar residues" evidence="1">
    <location>
        <begin position="73"/>
        <end position="95"/>
    </location>
</feature>
<reference evidence="2 3" key="1">
    <citation type="journal article" date="2017" name="Gigascience">
        <title>Draft genome of the honey bee ectoparasitic mite, Tropilaelaps mercedesae, is shaped by the parasitic life history.</title>
        <authorList>
            <person name="Dong X."/>
            <person name="Armstrong S.D."/>
            <person name="Xia D."/>
            <person name="Makepeace B.L."/>
            <person name="Darby A.C."/>
            <person name="Kadowaki T."/>
        </authorList>
    </citation>
    <scope>NUCLEOTIDE SEQUENCE [LARGE SCALE GENOMIC DNA]</scope>
    <source>
        <strain evidence="2">Wuxi-XJTLU</strain>
    </source>
</reference>
<evidence type="ECO:0000256" key="1">
    <source>
        <dbReference type="SAM" id="MobiDB-lite"/>
    </source>
</evidence>
<accession>A0A1V9X5T4</accession>
<evidence type="ECO:0000313" key="3">
    <source>
        <dbReference type="Proteomes" id="UP000192247"/>
    </source>
</evidence>
<feature type="region of interest" description="Disordered" evidence="1">
    <location>
        <begin position="73"/>
        <end position="111"/>
    </location>
</feature>